<comment type="caution">
    <text evidence="1">The sequence shown here is derived from an EMBL/GenBank/DDBJ whole genome shotgun (WGS) entry which is preliminary data.</text>
</comment>
<name>A0A429ZNC6_9ENTE</name>
<sequence length="1334" mass="145535">MEKKKKFWLMIIGLVAMLSFTVFKESSKLKASETDQSSFELSLINNEVNTNDDLIVDLNIKTGNQESLTIKMSEGLTLQESTFENISELEGISIELLKENAAIIKTENVVKDTSIKLLFNSSEVGPHKLEFSSNDKVIKEFDVTVLEEEIEEVKNEINKLASTKSTYAGEEINVGTWQEFVDGIANSNVGTINVTQSIKNPNPAGSVTSATVGTLNRSLKIQGVVNGGVKPVIDFGDTKGIRSPGLTLASGSGAKELSLNNVEFKGRDTLSNGRASEGAMIYSNDTSSSWTINHSGFEYKYGSTKRYIYGPTISVVFDGEKTTIKNDYNTAPNTSASTTVSDSWSRLIEARNLLITNQTEVEVETVDIFFLTTYTGGTNRENGTSVVIEKGSSLVGSNKKTAFIIAEKAPYFNFYVQGDLDNPDNKSQSSKVEINANTKYTDRYGGAITVEGSYAHYKIDQESELIVNSRWSPSTVMMSQYGVFDVDNKSKLTATALSDDGYSLGGTIRFRDQGDMTFNILNESELSIVKKDINASGNAATANRGAAIRMFGGNNIVNVSGSSKMFIDNNSNEYAIQYTSGGGNQFNLKDKNSRVVINSHRSGGLGGQQVNIVGESGTEFQVVSGGTDPAFDYGNDSVLEFDNMLYYDFSQTNQRNVFATNRAVLNSINSDASIWGNKSRLDGNPDKAWTLIDIGASKRNLATINAQFQMELMPGQVGNTYYSDNDARQVLTTRGSRFEDLSRFSGNNAKPIVDELRVPTNADKNIYGHVSVPEGVEGIRDAWTDEVTVALKVTKTDGTSYELYGKTIGTDGNSNGLSVYGEPARGGMFTVPSENNEFFKTGDKVEVLRAWRGGAGGEVNPNPAKTHIGYPEDNDLWVKEAAVAEDVTPPSNLKVDTLSNSSKQISGTLGEDAAHIFVKLNDEWLKNSDGSLMTGRSENGKWQIDLPAYFSKEDKVEVYAKDESELTDQLINPPTSNTLEPNQKYGNLVISTANYGAYQGFHDAIKNGSKDERFESGKMVQVTDLIPSLPVVTKKVVSDTLDGGNNQITQVGSELTYTITIKNNDTVASNKIWYDAALDDTLPVGLAFSLEKGEVKINDQVAAADLVTYKADDRQLIVKLGDLKPQETATVSFKTTVTREAVDTVVENIAWGTGHSPQETPFVPGPINPDSEHVIIKDKGSVVNPGGTVAGQLMLESAPTEVDFGTVDVIDFQKKISVNNADMATPLLVEDTRKSRTPWHITAEVVKEMINGDDEHIGALKYRYNGKDLTLDSSIKTVYANDADTDDYLFNISDSWGKTANSEGLKLVMDPVKVPKTTGSYEGIIRWTLRDTIE</sequence>
<dbReference type="Gene3D" id="2.60.40.740">
    <property type="match status" value="1"/>
</dbReference>
<dbReference type="InterPro" id="IPR046776">
    <property type="entry name" value="Pectate_lyase_5"/>
</dbReference>
<reference evidence="1 2" key="1">
    <citation type="submission" date="2017-05" db="EMBL/GenBank/DDBJ databases">
        <title>Vagococcus spp. assemblies.</title>
        <authorList>
            <person name="Gulvik C.A."/>
        </authorList>
    </citation>
    <scope>NUCLEOTIDE SEQUENCE [LARGE SCALE GENOMIC DNA]</scope>
    <source>
        <strain evidence="1 2">NCFB 2777</strain>
    </source>
</reference>
<dbReference type="InterPro" id="IPR047589">
    <property type="entry name" value="DUF11_rpt"/>
</dbReference>
<dbReference type="GeneID" id="98568388"/>
<organism evidence="1 2">
    <name type="scientific">Vagococcus salmoninarum</name>
    <dbReference type="NCBI Taxonomy" id="2739"/>
    <lineage>
        <taxon>Bacteria</taxon>
        <taxon>Bacillati</taxon>
        <taxon>Bacillota</taxon>
        <taxon>Bacilli</taxon>
        <taxon>Lactobacillales</taxon>
        <taxon>Enterococcaceae</taxon>
        <taxon>Vagococcus</taxon>
    </lineage>
</organism>
<gene>
    <name evidence="1" type="ORF">CBF35_08400</name>
</gene>
<dbReference type="EMBL" id="NGJU01000011">
    <property type="protein sequence ID" value="RST95195.1"/>
    <property type="molecule type" value="Genomic_DNA"/>
</dbReference>
<evidence type="ECO:0008006" key="3">
    <source>
        <dbReference type="Google" id="ProtNLM"/>
    </source>
</evidence>
<dbReference type="Proteomes" id="UP000287239">
    <property type="component" value="Unassembled WGS sequence"/>
</dbReference>
<dbReference type="OrthoDB" id="2170702at2"/>
<dbReference type="RefSeq" id="WP_126780049.1">
    <property type="nucleotide sequence ID" value="NZ_NGJU01000011.1"/>
</dbReference>
<proteinExistence type="predicted"/>
<protein>
    <recommendedName>
        <fullName evidence="3">DUF11 domain-containing protein</fullName>
    </recommendedName>
</protein>
<evidence type="ECO:0000313" key="1">
    <source>
        <dbReference type="EMBL" id="RST95195.1"/>
    </source>
</evidence>
<accession>A0A429ZNC6</accession>
<keyword evidence="2" id="KW-1185">Reference proteome</keyword>
<dbReference type="NCBIfam" id="TIGR01451">
    <property type="entry name" value="B_ant_repeat"/>
    <property type="match status" value="1"/>
</dbReference>
<evidence type="ECO:0000313" key="2">
    <source>
        <dbReference type="Proteomes" id="UP000287239"/>
    </source>
</evidence>
<dbReference type="Pfam" id="PF20585">
    <property type="entry name" value="Pectate_lyase_5"/>
    <property type="match status" value="1"/>
</dbReference>